<protein>
    <recommendedName>
        <fullName evidence="3">Transposase IS116/IS110/IS902 family protein</fullName>
    </recommendedName>
</protein>
<dbReference type="AlphaFoldDB" id="A0A1I5WC62"/>
<dbReference type="Proteomes" id="UP000182624">
    <property type="component" value="Unassembled WGS sequence"/>
</dbReference>
<reference evidence="2" key="1">
    <citation type="submission" date="2016-10" db="EMBL/GenBank/DDBJ databases">
        <authorList>
            <person name="Varghese N."/>
            <person name="Submissions S."/>
        </authorList>
    </citation>
    <scope>NUCLEOTIDE SEQUENCE [LARGE SCALE GENOMIC DNA]</scope>
    <source>
        <strain evidence="2">P18</strain>
    </source>
</reference>
<keyword evidence="2" id="KW-1185">Reference proteome</keyword>
<evidence type="ECO:0008006" key="3">
    <source>
        <dbReference type="Google" id="ProtNLM"/>
    </source>
</evidence>
<evidence type="ECO:0000313" key="1">
    <source>
        <dbReference type="EMBL" id="SFQ17320.1"/>
    </source>
</evidence>
<gene>
    <name evidence="1" type="ORF">SAMN04487928_12186</name>
</gene>
<dbReference type="EMBL" id="FOXO01000021">
    <property type="protein sequence ID" value="SFQ17320.1"/>
    <property type="molecule type" value="Genomic_DNA"/>
</dbReference>
<accession>A0A1I5WC62</accession>
<organism evidence="1 2">
    <name type="scientific">Butyrivibrio proteoclasticus</name>
    <dbReference type="NCBI Taxonomy" id="43305"/>
    <lineage>
        <taxon>Bacteria</taxon>
        <taxon>Bacillati</taxon>
        <taxon>Bacillota</taxon>
        <taxon>Clostridia</taxon>
        <taxon>Lachnospirales</taxon>
        <taxon>Lachnospiraceae</taxon>
        <taxon>Butyrivibrio</taxon>
    </lineage>
</organism>
<name>A0A1I5WC62_9FIRM</name>
<evidence type="ECO:0000313" key="2">
    <source>
        <dbReference type="Proteomes" id="UP000182624"/>
    </source>
</evidence>
<sequence length="46" mass="5317">WDESFGAYLSKKISEGKHYNVAVGHAAKKLIRTIYRMELTGEAYRK</sequence>
<feature type="non-terminal residue" evidence="1">
    <location>
        <position position="1"/>
    </location>
</feature>
<proteinExistence type="predicted"/>